<dbReference type="OrthoDB" id="3773915at2759"/>
<reference evidence="1" key="1">
    <citation type="journal article" date="2020" name="Stud. Mycol.">
        <title>101 Dothideomycetes genomes: a test case for predicting lifestyles and emergence of pathogens.</title>
        <authorList>
            <person name="Haridas S."/>
            <person name="Albert R."/>
            <person name="Binder M."/>
            <person name="Bloem J."/>
            <person name="Labutti K."/>
            <person name="Salamov A."/>
            <person name="Andreopoulos B."/>
            <person name="Baker S."/>
            <person name="Barry K."/>
            <person name="Bills G."/>
            <person name="Bluhm B."/>
            <person name="Cannon C."/>
            <person name="Castanera R."/>
            <person name="Culley D."/>
            <person name="Daum C."/>
            <person name="Ezra D."/>
            <person name="Gonzalez J."/>
            <person name="Henrissat B."/>
            <person name="Kuo A."/>
            <person name="Liang C."/>
            <person name="Lipzen A."/>
            <person name="Lutzoni F."/>
            <person name="Magnuson J."/>
            <person name="Mondo S."/>
            <person name="Nolan M."/>
            <person name="Ohm R."/>
            <person name="Pangilinan J."/>
            <person name="Park H.-J."/>
            <person name="Ramirez L."/>
            <person name="Alfaro M."/>
            <person name="Sun H."/>
            <person name="Tritt A."/>
            <person name="Yoshinaga Y."/>
            <person name="Zwiers L.-H."/>
            <person name="Turgeon B."/>
            <person name="Goodwin S."/>
            <person name="Spatafora J."/>
            <person name="Crous P."/>
            <person name="Grigoriev I."/>
        </authorList>
    </citation>
    <scope>NUCLEOTIDE SEQUENCE</scope>
    <source>
        <strain evidence="1">CBS 122367</strain>
    </source>
</reference>
<gene>
    <name evidence="1" type="ORF">K458DRAFT_309175</name>
</gene>
<dbReference type="Proteomes" id="UP000799291">
    <property type="component" value="Unassembled WGS sequence"/>
</dbReference>
<proteinExistence type="predicted"/>
<feature type="non-terminal residue" evidence="1">
    <location>
        <position position="1"/>
    </location>
</feature>
<evidence type="ECO:0000313" key="2">
    <source>
        <dbReference type="Proteomes" id="UP000799291"/>
    </source>
</evidence>
<organism evidence="1 2">
    <name type="scientific">Lentithecium fluviatile CBS 122367</name>
    <dbReference type="NCBI Taxonomy" id="1168545"/>
    <lineage>
        <taxon>Eukaryota</taxon>
        <taxon>Fungi</taxon>
        <taxon>Dikarya</taxon>
        <taxon>Ascomycota</taxon>
        <taxon>Pezizomycotina</taxon>
        <taxon>Dothideomycetes</taxon>
        <taxon>Pleosporomycetidae</taxon>
        <taxon>Pleosporales</taxon>
        <taxon>Massarineae</taxon>
        <taxon>Lentitheciaceae</taxon>
        <taxon>Lentithecium</taxon>
    </lineage>
</organism>
<accession>A0A6G1IU94</accession>
<evidence type="ECO:0000313" key="1">
    <source>
        <dbReference type="EMBL" id="KAF2681816.1"/>
    </source>
</evidence>
<keyword evidence="2" id="KW-1185">Reference proteome</keyword>
<protein>
    <submittedName>
        <fullName evidence="1">Uncharacterized protein</fullName>
    </submittedName>
</protein>
<sequence length="68" mass="7741">CCRVYLLTPNNYTTIIITKCVNTKGYAITLIIIIKGVTLLKRYFTNLPNNYLVAYSTSSYTNNKLSLK</sequence>
<dbReference type="EMBL" id="MU005590">
    <property type="protein sequence ID" value="KAF2681816.1"/>
    <property type="molecule type" value="Genomic_DNA"/>
</dbReference>
<name>A0A6G1IU94_9PLEO</name>
<dbReference type="AlphaFoldDB" id="A0A6G1IU94"/>